<reference evidence="2" key="1">
    <citation type="submission" date="2013-04" db="EMBL/GenBank/DDBJ databases">
        <authorList>
            <person name="Qu J."/>
            <person name="Murali S.C."/>
            <person name="Bandaranaike D."/>
            <person name="Bellair M."/>
            <person name="Blankenburg K."/>
            <person name="Chao H."/>
            <person name="Dinh H."/>
            <person name="Doddapaneni H."/>
            <person name="Downs B."/>
            <person name="Dugan-Rocha S."/>
            <person name="Elkadiri S."/>
            <person name="Gnanaolivu R.D."/>
            <person name="Hernandez B."/>
            <person name="Javaid M."/>
            <person name="Jayaseelan J.C."/>
            <person name="Lee S."/>
            <person name="Li M."/>
            <person name="Ming W."/>
            <person name="Munidasa M."/>
            <person name="Muniz J."/>
            <person name="Nguyen L."/>
            <person name="Ongeri F."/>
            <person name="Osuji N."/>
            <person name="Pu L.-L."/>
            <person name="Puazo M."/>
            <person name="Qu C."/>
            <person name="Quiroz J."/>
            <person name="Raj R."/>
            <person name="Weissenberger G."/>
            <person name="Xin Y."/>
            <person name="Zou X."/>
            <person name="Han Y."/>
            <person name="Richards S."/>
            <person name="Worley K."/>
            <person name="Muzny D."/>
            <person name="Gibbs R."/>
        </authorList>
    </citation>
    <scope>NUCLEOTIDE SEQUENCE</scope>
    <source>
        <strain evidence="2">Sampled in the wild</strain>
    </source>
</reference>
<feature type="transmembrane region" description="Helical" evidence="1">
    <location>
        <begin position="49"/>
        <end position="71"/>
    </location>
</feature>
<feature type="non-terminal residue" evidence="2">
    <location>
        <position position="1"/>
    </location>
</feature>
<evidence type="ECO:0000256" key="1">
    <source>
        <dbReference type="SAM" id="Phobius"/>
    </source>
</evidence>
<organism evidence="2 3">
    <name type="scientific">Ladona fulva</name>
    <name type="common">Scarce chaser dragonfly</name>
    <name type="synonym">Libellula fulva</name>
    <dbReference type="NCBI Taxonomy" id="123851"/>
    <lineage>
        <taxon>Eukaryota</taxon>
        <taxon>Metazoa</taxon>
        <taxon>Ecdysozoa</taxon>
        <taxon>Arthropoda</taxon>
        <taxon>Hexapoda</taxon>
        <taxon>Insecta</taxon>
        <taxon>Pterygota</taxon>
        <taxon>Palaeoptera</taxon>
        <taxon>Odonata</taxon>
        <taxon>Epiprocta</taxon>
        <taxon>Anisoptera</taxon>
        <taxon>Libelluloidea</taxon>
        <taxon>Libellulidae</taxon>
        <taxon>Ladona</taxon>
    </lineage>
</organism>
<sequence>MEGGGGLRAYIGWDDSAEVSVLVEDLIEGITDSKQGRLVSSKMASGRQWAFYVFILMNATVLLSTSAQFVIDRYDSKILGGDCNPPADCKDVPNSECNNEKVCVCIADYNDDGNGKCIP</sequence>
<keyword evidence="1" id="KW-1133">Transmembrane helix</keyword>
<dbReference type="Proteomes" id="UP000792457">
    <property type="component" value="Unassembled WGS sequence"/>
</dbReference>
<protein>
    <submittedName>
        <fullName evidence="2">Uncharacterized protein</fullName>
    </submittedName>
</protein>
<evidence type="ECO:0000313" key="3">
    <source>
        <dbReference type="Proteomes" id="UP000792457"/>
    </source>
</evidence>
<dbReference type="AlphaFoldDB" id="A0A8K0P2U1"/>
<comment type="caution">
    <text evidence="2">The sequence shown here is derived from an EMBL/GenBank/DDBJ whole genome shotgun (WGS) entry which is preliminary data.</text>
</comment>
<keyword evidence="1" id="KW-0472">Membrane</keyword>
<evidence type="ECO:0000313" key="2">
    <source>
        <dbReference type="EMBL" id="KAG8229009.1"/>
    </source>
</evidence>
<accession>A0A8K0P2U1</accession>
<keyword evidence="1" id="KW-0812">Transmembrane</keyword>
<dbReference type="EMBL" id="KZ308407">
    <property type="protein sequence ID" value="KAG8229009.1"/>
    <property type="molecule type" value="Genomic_DNA"/>
</dbReference>
<gene>
    <name evidence="2" type="ORF">J437_LFUL007563</name>
</gene>
<proteinExistence type="predicted"/>
<keyword evidence="3" id="KW-1185">Reference proteome</keyword>
<reference evidence="2" key="2">
    <citation type="submission" date="2017-10" db="EMBL/GenBank/DDBJ databases">
        <title>Ladona fulva Genome sequencing and assembly.</title>
        <authorList>
            <person name="Murali S."/>
            <person name="Richards S."/>
            <person name="Bandaranaike D."/>
            <person name="Bellair M."/>
            <person name="Blankenburg K."/>
            <person name="Chao H."/>
            <person name="Dinh H."/>
            <person name="Doddapaneni H."/>
            <person name="Dugan-Rocha S."/>
            <person name="Elkadiri S."/>
            <person name="Gnanaolivu R."/>
            <person name="Hernandez B."/>
            <person name="Skinner E."/>
            <person name="Javaid M."/>
            <person name="Lee S."/>
            <person name="Li M."/>
            <person name="Ming W."/>
            <person name="Munidasa M."/>
            <person name="Muniz J."/>
            <person name="Nguyen L."/>
            <person name="Hughes D."/>
            <person name="Osuji N."/>
            <person name="Pu L.-L."/>
            <person name="Puazo M."/>
            <person name="Qu C."/>
            <person name="Quiroz J."/>
            <person name="Raj R."/>
            <person name="Weissenberger G."/>
            <person name="Xin Y."/>
            <person name="Zou X."/>
            <person name="Han Y."/>
            <person name="Worley K."/>
            <person name="Muzny D."/>
            <person name="Gibbs R."/>
        </authorList>
    </citation>
    <scope>NUCLEOTIDE SEQUENCE</scope>
    <source>
        <strain evidence="2">Sampled in the wild</strain>
    </source>
</reference>
<name>A0A8K0P2U1_LADFU</name>